<dbReference type="OrthoDB" id="9775851at2"/>
<evidence type="ECO:0000313" key="6">
    <source>
        <dbReference type="EMBL" id="RGE65674.1"/>
    </source>
</evidence>
<dbReference type="EMBL" id="QVLU01000033">
    <property type="protein sequence ID" value="RGE65674.1"/>
    <property type="molecule type" value="Genomic_DNA"/>
</dbReference>
<organism evidence="6 8">
    <name type="scientific">Eisenbergiella massiliensis</name>
    <dbReference type="NCBI Taxonomy" id="1720294"/>
    <lineage>
        <taxon>Bacteria</taxon>
        <taxon>Bacillati</taxon>
        <taxon>Bacillota</taxon>
        <taxon>Clostridia</taxon>
        <taxon>Lachnospirales</taxon>
        <taxon>Lachnospiraceae</taxon>
        <taxon>Eisenbergiella</taxon>
    </lineage>
</organism>
<dbReference type="Gene3D" id="3.40.50.1820">
    <property type="entry name" value="alpha/beta hydrolase"/>
    <property type="match status" value="1"/>
</dbReference>
<evidence type="ECO:0000256" key="1">
    <source>
        <dbReference type="ARBA" id="ARBA00005964"/>
    </source>
</evidence>
<dbReference type="RefSeq" id="WP_025490834.1">
    <property type="nucleotide sequence ID" value="NZ_CANNOQ010000048.1"/>
</dbReference>
<proteinExistence type="inferred from homology"/>
<evidence type="ECO:0000313" key="8">
    <source>
        <dbReference type="Proteomes" id="UP000261166"/>
    </source>
</evidence>
<sequence>MDNFVIETASGKVRGFAEDGQIAFRGIPYAMPPVGELRLKRAVPVKPWEGVLDAMAYGPKAVQYNDGVCEGSEDCLTLNIRRPMEGENLPVLVYIHGGGYNSGCASDELYHGKSFVSHGIVYVSFQYRLNVFGFYDFTGYPGCEEFDSNCGLSDHIVAMQWIHENIRAFGGDPERVTIAGESAGGTSMIALMAAPGAKGTFGQVIASSALPNCFFTKETAKKNIDLFLEGIGWTEKDLPRLKEIDAYEVLKGNEYVAKEHQYRNPGIFLPTVSIDDLLPERPLEAIARGSAEGIRLMIGSNLHEGTMFVRPEQTNFPNSWDMVREMFVKNHNEAGFARIKDYYEKGNDGSVNGVEMAFINFATDYAFQMPAVRTAQAQKGHGPVWMYRYEFISQMARKTGMLCSHAMDLPCDFNCLEFGFSAFVFQDEPKENVEKIVNDVHLRWVNFIKTGDPGQDWPQYAGYDSPVMIYDRTSGARQLDRTKLMDVWGDMRFYED</sequence>
<dbReference type="InterPro" id="IPR019826">
    <property type="entry name" value="Carboxylesterase_B_AS"/>
</dbReference>
<dbReference type="PROSITE" id="PS00122">
    <property type="entry name" value="CARBOXYLESTERASE_B_1"/>
    <property type="match status" value="1"/>
</dbReference>
<dbReference type="AlphaFoldDB" id="A0A3E3IF12"/>
<dbReference type="GO" id="GO:0016787">
    <property type="term" value="F:hydrolase activity"/>
    <property type="evidence" value="ECO:0007669"/>
    <property type="project" value="UniProtKB-KW"/>
</dbReference>
<dbReference type="PANTHER" id="PTHR11559">
    <property type="entry name" value="CARBOXYLESTERASE"/>
    <property type="match status" value="1"/>
</dbReference>
<dbReference type="Proteomes" id="UP000260812">
    <property type="component" value="Unassembled WGS sequence"/>
</dbReference>
<dbReference type="EC" id="3.1.1.-" evidence="3"/>
<name>A0A3E3IF12_9FIRM</name>
<keyword evidence="2 3" id="KW-0378">Hydrolase</keyword>
<dbReference type="Proteomes" id="UP000261166">
    <property type="component" value="Unassembled WGS sequence"/>
</dbReference>
<evidence type="ECO:0000259" key="4">
    <source>
        <dbReference type="Pfam" id="PF00135"/>
    </source>
</evidence>
<comment type="similarity">
    <text evidence="1 3">Belongs to the type-B carboxylesterase/lipase family.</text>
</comment>
<keyword evidence="7" id="KW-1185">Reference proteome</keyword>
<dbReference type="InterPro" id="IPR050309">
    <property type="entry name" value="Type-B_Carboxylest/Lipase"/>
</dbReference>
<feature type="domain" description="Carboxylesterase type B" evidence="4">
    <location>
        <begin position="4"/>
        <end position="480"/>
    </location>
</feature>
<reference evidence="6 8" key="1">
    <citation type="submission" date="2018-08" db="EMBL/GenBank/DDBJ databases">
        <title>A genome reference for cultivated species of the human gut microbiota.</title>
        <authorList>
            <person name="Zou Y."/>
            <person name="Xue W."/>
            <person name="Luo G."/>
        </authorList>
    </citation>
    <scope>NUCLEOTIDE SEQUENCE [LARGE SCALE GENOMIC DNA]</scope>
    <source>
        <strain evidence="6 8">AF26-4BH</strain>
        <strain evidence="5">TF05-5AC</strain>
    </source>
</reference>
<comment type="caution">
    <text evidence="6">The sequence shown here is derived from an EMBL/GenBank/DDBJ whole genome shotgun (WGS) entry which is preliminary data.</text>
</comment>
<dbReference type="SUPFAM" id="SSF53474">
    <property type="entry name" value="alpha/beta-Hydrolases"/>
    <property type="match status" value="1"/>
</dbReference>
<dbReference type="InterPro" id="IPR002018">
    <property type="entry name" value="CarbesteraseB"/>
</dbReference>
<evidence type="ECO:0000313" key="7">
    <source>
        <dbReference type="Proteomes" id="UP000260812"/>
    </source>
</evidence>
<dbReference type="Pfam" id="PF00135">
    <property type="entry name" value="COesterase"/>
    <property type="match status" value="1"/>
</dbReference>
<dbReference type="GeneID" id="97989500"/>
<dbReference type="EMBL" id="QVLV01000020">
    <property type="protein sequence ID" value="RGE56881.1"/>
    <property type="molecule type" value="Genomic_DNA"/>
</dbReference>
<evidence type="ECO:0000256" key="2">
    <source>
        <dbReference type="ARBA" id="ARBA00022801"/>
    </source>
</evidence>
<accession>A0A3E3IF12</accession>
<evidence type="ECO:0000256" key="3">
    <source>
        <dbReference type="RuleBase" id="RU361235"/>
    </source>
</evidence>
<protein>
    <recommendedName>
        <fullName evidence="3">Carboxylic ester hydrolase</fullName>
        <ecNumber evidence="3">3.1.1.-</ecNumber>
    </recommendedName>
</protein>
<gene>
    <name evidence="6" type="ORF">DWY69_25495</name>
    <name evidence="5" type="ORF">DXC51_22235</name>
</gene>
<dbReference type="InterPro" id="IPR029058">
    <property type="entry name" value="AB_hydrolase_fold"/>
</dbReference>
<evidence type="ECO:0000313" key="5">
    <source>
        <dbReference type="EMBL" id="RGE56881.1"/>
    </source>
</evidence>